<evidence type="ECO:0000313" key="6">
    <source>
        <dbReference type="EMBL" id="MEY2181531.1"/>
    </source>
</evidence>
<evidence type="ECO:0000256" key="1">
    <source>
        <dbReference type="ARBA" id="ARBA00001974"/>
    </source>
</evidence>
<comment type="similarity">
    <text evidence="2">Belongs to the GMC oxidoreductase family.</text>
</comment>
<comment type="cofactor">
    <cofactor evidence="1">
        <name>FAD</name>
        <dbReference type="ChEBI" id="CHEBI:57692"/>
    </cofactor>
</comment>
<gene>
    <name evidence="6" type="ORF">AB7878_03800</name>
</gene>
<proteinExistence type="inferred from homology"/>
<sequence length="529" mass="56376">MQAPQGTFDYLIVGAGPAGCATASRLAVARPDASVLLVETGPAKSGIRSDVPLGIAALMPFRNARNYAWHTVPQAGLGGRRGYQPRGRGLGGSSLINAMICIRGQHEDYDDWARLGATGWAWRDVLPYFLRSEHNTRGADAWHAVGGPLHVSDLPSPSACAQAFMAAAVQCGHALNPDFNGASQEGVGLFQVFQRDGSRCNAARAYLAGLAPKNLTVLADCQVERVLIAQGRACGIRCVDGREFAARAEVVLSAGAFGTPQLLMLSGIGPAAHLRELGIAVLHDSPGVGDNLQDHPDFTISRKVRDPDLLGTVPSLLPQILRAIKPYRHGHGLLTSNVAEAGGFLRTRPELERPDVQLQLCIGIVDHHSRRLHPARGLALHTCVLRPHSRGSVRLASTDARKPPLIDPAFLSDPRDLETLVAGVALSRRILAAPAFAAYTGPAYHDAETTDEARLREIIRQHADTIYHPIGTCRMGSDATSVVDPELRVRGIGGLRVADASIMPTLISGNTQAPCAMIGERAAEFLARA</sequence>
<keyword evidence="7" id="KW-1185">Reference proteome</keyword>
<evidence type="ECO:0000313" key="7">
    <source>
        <dbReference type="Proteomes" id="UP001562159"/>
    </source>
</evidence>
<keyword evidence="4" id="KW-0274">FAD</keyword>
<dbReference type="PANTHER" id="PTHR11552:SF147">
    <property type="entry name" value="CHOLINE DEHYDROGENASE, MITOCHONDRIAL"/>
    <property type="match status" value="1"/>
</dbReference>
<dbReference type="PANTHER" id="PTHR11552">
    <property type="entry name" value="GLUCOSE-METHANOL-CHOLINE GMC OXIDOREDUCTASE"/>
    <property type="match status" value="1"/>
</dbReference>
<dbReference type="InterPro" id="IPR012132">
    <property type="entry name" value="GMC_OxRdtase"/>
</dbReference>
<dbReference type="Pfam" id="PF00732">
    <property type="entry name" value="GMC_oxred_N"/>
    <property type="match status" value="1"/>
</dbReference>
<comment type="caution">
    <text evidence="6">The sequence shown here is derived from an EMBL/GenBank/DDBJ whole genome shotgun (WGS) entry which is preliminary data.</text>
</comment>
<protein>
    <submittedName>
        <fullName evidence="6">GMC family oxidoreductase</fullName>
    </submittedName>
</protein>
<feature type="domain" description="Glucose-methanol-choline oxidoreductase N-terminal" evidence="5">
    <location>
        <begin position="255"/>
        <end position="269"/>
    </location>
</feature>
<dbReference type="PROSITE" id="PS00624">
    <property type="entry name" value="GMC_OXRED_2"/>
    <property type="match status" value="1"/>
</dbReference>
<organism evidence="6 7">
    <name type="scientific">Rhodanobacter humi</name>
    <dbReference type="NCBI Taxonomy" id="1888173"/>
    <lineage>
        <taxon>Bacteria</taxon>
        <taxon>Pseudomonadati</taxon>
        <taxon>Pseudomonadota</taxon>
        <taxon>Gammaproteobacteria</taxon>
        <taxon>Lysobacterales</taxon>
        <taxon>Rhodanobacteraceae</taxon>
        <taxon>Rhodanobacter</taxon>
    </lineage>
</organism>
<reference evidence="6 7" key="1">
    <citation type="submission" date="2024-07" db="EMBL/GenBank/DDBJ databases">
        <title>Molecular mechanisms and environmental adaptations of flagellar loss and biofilm growth of Rhodanobacter under environmental stress.</title>
        <authorList>
            <person name="Chen M."/>
        </authorList>
    </citation>
    <scope>NUCLEOTIDE SEQUENCE [LARGE SCALE GENOMIC DNA]</scope>
    <source>
        <strain evidence="6 7">RS22</strain>
    </source>
</reference>
<keyword evidence="3" id="KW-0285">Flavoprotein</keyword>
<evidence type="ECO:0000256" key="3">
    <source>
        <dbReference type="ARBA" id="ARBA00022630"/>
    </source>
</evidence>
<evidence type="ECO:0000256" key="2">
    <source>
        <dbReference type="ARBA" id="ARBA00010790"/>
    </source>
</evidence>
<evidence type="ECO:0000259" key="5">
    <source>
        <dbReference type="PROSITE" id="PS00624"/>
    </source>
</evidence>
<name>A0ABV4AMB0_9GAMM</name>
<dbReference type="EMBL" id="JBGBPY010000001">
    <property type="protein sequence ID" value="MEY2181531.1"/>
    <property type="molecule type" value="Genomic_DNA"/>
</dbReference>
<dbReference type="InterPro" id="IPR007867">
    <property type="entry name" value="GMC_OxRtase_C"/>
</dbReference>
<dbReference type="SUPFAM" id="SSF51905">
    <property type="entry name" value="FAD/NAD(P)-binding domain"/>
    <property type="match status" value="1"/>
</dbReference>
<dbReference type="Gene3D" id="3.30.410.40">
    <property type="match status" value="1"/>
</dbReference>
<dbReference type="Proteomes" id="UP001562159">
    <property type="component" value="Unassembled WGS sequence"/>
</dbReference>
<dbReference type="Gene3D" id="3.50.50.60">
    <property type="entry name" value="FAD/NAD(P)-binding domain"/>
    <property type="match status" value="1"/>
</dbReference>
<evidence type="ECO:0000256" key="4">
    <source>
        <dbReference type="ARBA" id="ARBA00022827"/>
    </source>
</evidence>
<dbReference type="InterPro" id="IPR000172">
    <property type="entry name" value="GMC_OxRdtase_N"/>
</dbReference>
<dbReference type="PIRSF" id="PIRSF000137">
    <property type="entry name" value="Alcohol_oxidase"/>
    <property type="match status" value="1"/>
</dbReference>
<dbReference type="SUPFAM" id="SSF54373">
    <property type="entry name" value="FAD-linked reductases, C-terminal domain"/>
    <property type="match status" value="1"/>
</dbReference>
<accession>A0ABV4AMB0</accession>
<dbReference type="Pfam" id="PF05199">
    <property type="entry name" value="GMC_oxred_C"/>
    <property type="match status" value="1"/>
</dbReference>
<dbReference type="InterPro" id="IPR036188">
    <property type="entry name" value="FAD/NAD-bd_sf"/>
</dbReference>